<reference evidence="3" key="1">
    <citation type="journal article" date="2019" name="Nat. Commun.">
        <title>The genome of broomcorn millet.</title>
        <authorList>
            <person name="Zou C."/>
            <person name="Miki D."/>
            <person name="Li D."/>
            <person name="Tang Q."/>
            <person name="Xiao L."/>
            <person name="Rajput S."/>
            <person name="Deng P."/>
            <person name="Jia W."/>
            <person name="Huang R."/>
            <person name="Zhang M."/>
            <person name="Sun Y."/>
            <person name="Hu J."/>
            <person name="Fu X."/>
            <person name="Schnable P.S."/>
            <person name="Li F."/>
            <person name="Zhang H."/>
            <person name="Feng B."/>
            <person name="Zhu X."/>
            <person name="Liu R."/>
            <person name="Schnable J.C."/>
            <person name="Zhu J.-K."/>
            <person name="Zhang H."/>
        </authorList>
    </citation>
    <scope>NUCLEOTIDE SEQUENCE [LARGE SCALE GENOMIC DNA]</scope>
</reference>
<evidence type="ECO:0000313" key="3">
    <source>
        <dbReference type="Proteomes" id="UP000275267"/>
    </source>
</evidence>
<dbReference type="Proteomes" id="UP000275267">
    <property type="component" value="Unassembled WGS sequence"/>
</dbReference>
<dbReference type="AlphaFoldDB" id="A0A3L6TJ11"/>
<name>A0A3L6TJ11_PANMI</name>
<evidence type="ECO:0000313" key="2">
    <source>
        <dbReference type="EMBL" id="RLN40263.1"/>
    </source>
</evidence>
<accession>A0A3L6TJ11</accession>
<gene>
    <name evidence="2" type="ORF">C2845_PM01G47210</name>
</gene>
<keyword evidence="3" id="KW-1185">Reference proteome</keyword>
<feature type="region of interest" description="Disordered" evidence="1">
    <location>
        <begin position="88"/>
        <end position="162"/>
    </location>
</feature>
<dbReference type="EMBL" id="PQIB02000001">
    <property type="protein sequence ID" value="RLN40263.1"/>
    <property type="molecule type" value="Genomic_DNA"/>
</dbReference>
<feature type="compositionally biased region" description="Low complexity" evidence="1">
    <location>
        <begin position="88"/>
        <end position="111"/>
    </location>
</feature>
<organism evidence="2 3">
    <name type="scientific">Panicum miliaceum</name>
    <name type="common">Proso millet</name>
    <name type="synonym">Broomcorn millet</name>
    <dbReference type="NCBI Taxonomy" id="4540"/>
    <lineage>
        <taxon>Eukaryota</taxon>
        <taxon>Viridiplantae</taxon>
        <taxon>Streptophyta</taxon>
        <taxon>Embryophyta</taxon>
        <taxon>Tracheophyta</taxon>
        <taxon>Spermatophyta</taxon>
        <taxon>Magnoliopsida</taxon>
        <taxon>Liliopsida</taxon>
        <taxon>Poales</taxon>
        <taxon>Poaceae</taxon>
        <taxon>PACMAD clade</taxon>
        <taxon>Panicoideae</taxon>
        <taxon>Panicodae</taxon>
        <taxon>Paniceae</taxon>
        <taxon>Panicinae</taxon>
        <taxon>Panicum</taxon>
        <taxon>Panicum sect. Panicum</taxon>
    </lineage>
</organism>
<evidence type="ECO:0000256" key="1">
    <source>
        <dbReference type="SAM" id="MobiDB-lite"/>
    </source>
</evidence>
<sequence length="162" mass="16877">MKKEKKTHRNGVSCTKRCRHILQDAEIGETGVGGRFIVSFPSFPQLADPLCPLPFHCRSAMPARRAGRVPAPALTDAVLLWRWPRSSPHRSWPSSGVARVAGRGPAPAPAVQLAPSAAWPSSGIASAAGRDPAPTSPAQLTSSAWPSSGVACAAGCGPDPRS</sequence>
<feature type="compositionally biased region" description="Polar residues" evidence="1">
    <location>
        <begin position="136"/>
        <end position="146"/>
    </location>
</feature>
<protein>
    <submittedName>
        <fullName evidence="2">Uncharacterized protein</fullName>
    </submittedName>
</protein>
<proteinExistence type="predicted"/>
<comment type="caution">
    <text evidence="2">The sequence shown here is derived from an EMBL/GenBank/DDBJ whole genome shotgun (WGS) entry which is preliminary data.</text>
</comment>